<dbReference type="GO" id="GO:0005874">
    <property type="term" value="C:microtubule"/>
    <property type="evidence" value="ECO:0007669"/>
    <property type="project" value="InterPro"/>
</dbReference>
<evidence type="ECO:0000259" key="1">
    <source>
        <dbReference type="Pfam" id="PF24714"/>
    </source>
</evidence>
<dbReference type="Gramene" id="arahy.Tifrunner.gnm2.ann2.Ah10g390400.1">
    <property type="protein sequence ID" value="arahy.Tifrunner.gnm2.ann2.Ah10g390400.1-CDS"/>
    <property type="gene ID" value="arahy.Tifrunner.gnm2.ann2.Ah10g390400"/>
</dbReference>
<organism evidence="2 3">
    <name type="scientific">Arachis hypogaea</name>
    <name type="common">Peanut</name>
    <dbReference type="NCBI Taxonomy" id="3818"/>
    <lineage>
        <taxon>Eukaryota</taxon>
        <taxon>Viridiplantae</taxon>
        <taxon>Streptophyta</taxon>
        <taxon>Embryophyta</taxon>
        <taxon>Tracheophyta</taxon>
        <taxon>Spermatophyta</taxon>
        <taxon>Magnoliopsida</taxon>
        <taxon>eudicotyledons</taxon>
        <taxon>Gunneridae</taxon>
        <taxon>Pentapetalae</taxon>
        <taxon>rosids</taxon>
        <taxon>fabids</taxon>
        <taxon>Fabales</taxon>
        <taxon>Fabaceae</taxon>
        <taxon>Papilionoideae</taxon>
        <taxon>50 kb inversion clade</taxon>
        <taxon>dalbergioids sensu lato</taxon>
        <taxon>Dalbergieae</taxon>
        <taxon>Pterocarpus clade</taxon>
        <taxon>Arachis</taxon>
    </lineage>
</organism>
<dbReference type="InterPro" id="IPR016024">
    <property type="entry name" value="ARM-type_fold"/>
</dbReference>
<protein>
    <recommendedName>
        <fullName evidence="1">TORTIFOLIA1/SINE1-2 N-terminal domain-containing protein</fullName>
    </recommendedName>
</protein>
<name>A0A445B1K7_ARAHY</name>
<dbReference type="Pfam" id="PF24714">
    <property type="entry name" value="TOR1L1_N"/>
    <property type="match status" value="1"/>
</dbReference>
<comment type="caution">
    <text evidence="2">The sequence shown here is derived from an EMBL/GenBank/DDBJ whole genome shotgun (WGS) entry which is preliminary data.</text>
</comment>
<dbReference type="STRING" id="3818.A0A445B1K7"/>
<feature type="domain" description="TORTIFOLIA1/SINE1-2 N-terminal" evidence="1">
    <location>
        <begin position="19"/>
        <end position="289"/>
    </location>
</feature>
<evidence type="ECO:0000313" key="3">
    <source>
        <dbReference type="Proteomes" id="UP000289738"/>
    </source>
</evidence>
<dbReference type="InterPro" id="IPR057600">
    <property type="entry name" value="TORTIFOLIA1/SINE1-2_N"/>
</dbReference>
<dbReference type="PANTHER" id="PTHR31355">
    <property type="entry name" value="MICROTUBULE-ASSOCIATED PROTEIN TORTIFOLIA1"/>
    <property type="match status" value="1"/>
</dbReference>
<proteinExistence type="predicted"/>
<dbReference type="GO" id="GO:0008017">
    <property type="term" value="F:microtubule binding"/>
    <property type="evidence" value="ECO:0007669"/>
    <property type="project" value="InterPro"/>
</dbReference>
<dbReference type="AlphaFoldDB" id="A0A445B1K7"/>
<sequence>MGRSFSPTLLRELENIDKDPDSYKSVMRSLKSYVKDLDFEAIPIFVAQVSETAKIGSLSKELTVSLYEVLAQVHSVKIVPMIGSIMQSIVQTLASSAGSLQIQEACSKVVLAIARYGIDPTTAEDKKRNIICSLCKPLCDGLSSTQECLTSGAALCLKALVDSDNWRFASDEMVNKVCLNVAAALEGKSQANAHMDLVMSLAKSNPLIVEAYARLLIQAGLRILNAGAEILEANFQKRLAAIQMVNLLMKCIDPRSIFSELEQIIEKMEICQFDNMACVKDAAYEALQTARRITASKKSCVKSPASVTGSNFRSDCMEADSFYGDEDHSPTASISPEPRTLDFFPGYEYAVKSPILASQPLQHSKYSRRGVNRKLWSQENGRIDVSLRDGLFSAVAQENAWSGHTENPFCNQARNLSDEFAGFVNMNSCHRVSRSTTTSPRRSQIGVNSDTMNICMTPRKLIHSLEDPDAETSCCSNRQSRRFRSLSTGNVERSQRSNFEHDQNGFTDYVNCDCNPNGSLFDYDEFQDGQEPVSSTDDIPVGSALQVPPENSDNIETVCIRKPFQKTKYKVVCGISFALLAMATPLLWITNQEDGHYLVPT</sequence>
<dbReference type="OrthoDB" id="611190at2759"/>
<dbReference type="PANTHER" id="PTHR31355:SF4">
    <property type="entry name" value="TOG DOMAIN-CONTAINING PROTEIN"/>
    <property type="match status" value="1"/>
</dbReference>
<dbReference type="InterPro" id="IPR033337">
    <property type="entry name" value="TORTIFOLIA1/SINE1-2"/>
</dbReference>
<gene>
    <name evidence="2" type="ORF">Ahy_A10g047118</name>
</gene>
<accession>A0A445B1K7</accession>
<dbReference type="SMR" id="A0A445B1K7"/>
<dbReference type="SUPFAM" id="SSF48371">
    <property type="entry name" value="ARM repeat"/>
    <property type="match status" value="1"/>
</dbReference>
<keyword evidence="3" id="KW-1185">Reference proteome</keyword>
<dbReference type="Proteomes" id="UP000289738">
    <property type="component" value="Chromosome A10"/>
</dbReference>
<reference evidence="2 3" key="1">
    <citation type="submission" date="2019-01" db="EMBL/GenBank/DDBJ databases">
        <title>Sequencing of cultivated peanut Arachis hypogaea provides insights into genome evolution and oil improvement.</title>
        <authorList>
            <person name="Chen X."/>
        </authorList>
    </citation>
    <scope>NUCLEOTIDE SEQUENCE [LARGE SCALE GENOMIC DNA]</scope>
    <source>
        <strain evidence="3">cv. Fuhuasheng</strain>
        <tissue evidence="2">Leaves</tissue>
    </source>
</reference>
<evidence type="ECO:0000313" key="2">
    <source>
        <dbReference type="EMBL" id="RYR32577.1"/>
    </source>
</evidence>
<dbReference type="EMBL" id="SDMP01000010">
    <property type="protein sequence ID" value="RYR32577.1"/>
    <property type="molecule type" value="Genomic_DNA"/>
</dbReference>